<feature type="transmembrane region" description="Helical" evidence="1">
    <location>
        <begin position="34"/>
        <end position="52"/>
    </location>
</feature>
<evidence type="ECO:0000313" key="3">
    <source>
        <dbReference type="Proteomes" id="UP000004123"/>
    </source>
</evidence>
<name>F9DFN0_9BACT</name>
<dbReference type="HOGENOM" id="CLU_1814078_0_0_10"/>
<proteinExistence type="predicted"/>
<keyword evidence="1" id="KW-0812">Transmembrane</keyword>
<comment type="caution">
    <text evidence="2">The sequence shown here is derived from an EMBL/GenBank/DDBJ whole genome shotgun (WGS) entry which is preliminary data.</text>
</comment>
<dbReference type="Proteomes" id="UP000004123">
    <property type="component" value="Unassembled WGS sequence"/>
</dbReference>
<evidence type="ECO:0000256" key="1">
    <source>
        <dbReference type="SAM" id="Phobius"/>
    </source>
</evidence>
<dbReference type="STRING" id="997353.HMPREF9144_0470"/>
<keyword evidence="1" id="KW-0472">Membrane</keyword>
<accession>F9DFN0</accession>
<keyword evidence="1" id="KW-1133">Transmembrane helix</keyword>
<protein>
    <submittedName>
        <fullName evidence="2">MutG family lantibiotic protection ABC superfamily ATP binding cassette transporter permease</fullName>
    </submittedName>
</protein>
<dbReference type="EMBL" id="AFPY01000018">
    <property type="protein sequence ID" value="EGQ21606.1"/>
    <property type="molecule type" value="Genomic_DNA"/>
</dbReference>
<sequence>MQRFIDYRQLLKTNVFSKSDKTGSLTTTIKRTEQMKIILLIILFFIHYFLSIKTYKKYQGKKLLFLYLKWTVGACILAVLTSVMGNCFPTMDNRELYIMSTGTIIIISLSNLMILVLTTVFPYTLSLMKKLALKNGVQLPENYDEKINKKQTWLFNYLKIMQLVMCTVAILAIMFL</sequence>
<feature type="transmembrane region" description="Helical" evidence="1">
    <location>
        <begin position="96"/>
        <end position="125"/>
    </location>
</feature>
<gene>
    <name evidence="2" type="ORF">HMPREF9144_0470</name>
</gene>
<reference evidence="2 3" key="1">
    <citation type="submission" date="2011-04" db="EMBL/GenBank/DDBJ databases">
        <authorList>
            <person name="Muzny D."/>
            <person name="Qin X."/>
            <person name="Deng J."/>
            <person name="Jiang H."/>
            <person name="Liu Y."/>
            <person name="Qu J."/>
            <person name="Song X.-Z."/>
            <person name="Zhang L."/>
            <person name="Thornton R."/>
            <person name="Coyle M."/>
            <person name="Francisco L."/>
            <person name="Jackson L."/>
            <person name="Javaid M."/>
            <person name="Korchina V."/>
            <person name="Kovar C."/>
            <person name="Mata R."/>
            <person name="Mathew T."/>
            <person name="Ngo R."/>
            <person name="Nguyen L."/>
            <person name="Nguyen N."/>
            <person name="Okwuonu G."/>
            <person name="Ongeri F."/>
            <person name="Pham C."/>
            <person name="Simmons D."/>
            <person name="Wilczek-Boney K."/>
            <person name="Hale W."/>
            <person name="Jakkamsetti A."/>
            <person name="Pham P."/>
            <person name="Ruth R."/>
            <person name="San Lucas F."/>
            <person name="Warren J."/>
            <person name="Zhang J."/>
            <person name="Zhao Z."/>
            <person name="Zhou C."/>
            <person name="Zhu D."/>
            <person name="Lee S."/>
            <person name="Bess C."/>
            <person name="Blankenburg K."/>
            <person name="Forbes L."/>
            <person name="Fu Q."/>
            <person name="Gubbala S."/>
            <person name="Hirani K."/>
            <person name="Jayaseelan J.C."/>
            <person name="Lara F."/>
            <person name="Munidasa M."/>
            <person name="Palculict T."/>
            <person name="Patil S."/>
            <person name="Pu L.-L."/>
            <person name="Saada N."/>
            <person name="Tang L."/>
            <person name="Weissenberger G."/>
            <person name="Zhu Y."/>
            <person name="Hemphill L."/>
            <person name="Shang Y."/>
            <person name="Youmans B."/>
            <person name="Ayvaz T."/>
            <person name="Ross M."/>
            <person name="Santibanez J."/>
            <person name="Aqrawi P."/>
            <person name="Gross S."/>
            <person name="Joshi V."/>
            <person name="Fowler G."/>
            <person name="Nazareth L."/>
            <person name="Reid J."/>
            <person name="Worley K."/>
            <person name="Petrosino J."/>
            <person name="Highlander S."/>
            <person name="Gibbs R."/>
        </authorList>
    </citation>
    <scope>NUCLEOTIDE SEQUENCE [LARGE SCALE GENOMIC DNA]</scope>
    <source>
        <strain evidence="2 3">ATCC 700821</strain>
    </source>
</reference>
<feature type="transmembrane region" description="Helical" evidence="1">
    <location>
        <begin position="154"/>
        <end position="175"/>
    </location>
</feature>
<feature type="transmembrane region" description="Helical" evidence="1">
    <location>
        <begin position="64"/>
        <end position="84"/>
    </location>
</feature>
<dbReference type="AlphaFoldDB" id="F9DFN0"/>
<evidence type="ECO:0000313" key="2">
    <source>
        <dbReference type="EMBL" id="EGQ21606.1"/>
    </source>
</evidence>
<organism evidence="2 3">
    <name type="scientific">Prevotella pallens ATCC 700821</name>
    <dbReference type="NCBI Taxonomy" id="997353"/>
    <lineage>
        <taxon>Bacteria</taxon>
        <taxon>Pseudomonadati</taxon>
        <taxon>Bacteroidota</taxon>
        <taxon>Bacteroidia</taxon>
        <taxon>Bacteroidales</taxon>
        <taxon>Prevotellaceae</taxon>
        <taxon>Prevotella</taxon>
    </lineage>
</organism>